<dbReference type="AlphaFoldDB" id="A0AA39QSM1"/>
<protein>
    <submittedName>
        <fullName evidence="1">Uncharacterized protein</fullName>
    </submittedName>
</protein>
<comment type="caution">
    <text evidence="1">The sequence shown here is derived from an EMBL/GenBank/DDBJ whole genome shotgun (WGS) entry which is preliminary data.</text>
</comment>
<sequence>MRTHPPWWQEPPVFTLPNVAKRVIPRPPSAIAFVVPGIDGETVPQLFDSYLPKFVSEVHVFKYVPSKIVDEHASSETVTQVATDLIDCLESVSRRRTEELLMLFAYDLGGIIIQEVVPPSDEYHQDIAY</sequence>
<proteinExistence type="predicted"/>
<organism evidence="1 2">
    <name type="scientific">Cladonia borealis</name>
    <dbReference type="NCBI Taxonomy" id="184061"/>
    <lineage>
        <taxon>Eukaryota</taxon>
        <taxon>Fungi</taxon>
        <taxon>Dikarya</taxon>
        <taxon>Ascomycota</taxon>
        <taxon>Pezizomycotina</taxon>
        <taxon>Lecanoromycetes</taxon>
        <taxon>OSLEUM clade</taxon>
        <taxon>Lecanoromycetidae</taxon>
        <taxon>Lecanorales</taxon>
        <taxon>Lecanorineae</taxon>
        <taxon>Cladoniaceae</taxon>
        <taxon>Cladonia</taxon>
    </lineage>
</organism>
<name>A0AA39QSM1_9LECA</name>
<dbReference type="EMBL" id="JAFEKC020000024">
    <property type="protein sequence ID" value="KAK0507141.1"/>
    <property type="molecule type" value="Genomic_DNA"/>
</dbReference>
<reference evidence="1" key="1">
    <citation type="submission" date="2023-03" db="EMBL/GenBank/DDBJ databases">
        <title>Complete genome of Cladonia borealis.</title>
        <authorList>
            <person name="Park H."/>
        </authorList>
    </citation>
    <scope>NUCLEOTIDE SEQUENCE</scope>
    <source>
        <strain evidence="1">ANT050790</strain>
    </source>
</reference>
<dbReference type="Proteomes" id="UP001166286">
    <property type="component" value="Unassembled WGS sequence"/>
</dbReference>
<evidence type="ECO:0000313" key="1">
    <source>
        <dbReference type="EMBL" id="KAK0507141.1"/>
    </source>
</evidence>
<evidence type="ECO:0000313" key="2">
    <source>
        <dbReference type="Proteomes" id="UP001166286"/>
    </source>
</evidence>
<keyword evidence="2" id="KW-1185">Reference proteome</keyword>
<gene>
    <name evidence="1" type="ORF">JMJ35_010179</name>
</gene>
<accession>A0AA39QSM1</accession>